<evidence type="ECO:0000256" key="6">
    <source>
        <dbReference type="ARBA" id="ARBA00023136"/>
    </source>
</evidence>
<evidence type="ECO:0000256" key="1">
    <source>
        <dbReference type="ARBA" id="ARBA00004651"/>
    </source>
</evidence>
<comment type="caution">
    <text evidence="9">The sequence shown here is derived from an EMBL/GenBank/DDBJ whole genome shotgun (WGS) entry which is preliminary data.</text>
</comment>
<feature type="transmembrane region" description="Helical" evidence="7">
    <location>
        <begin position="227"/>
        <end position="252"/>
    </location>
</feature>
<dbReference type="GO" id="GO:0005886">
    <property type="term" value="C:plasma membrane"/>
    <property type="evidence" value="ECO:0007669"/>
    <property type="project" value="UniProtKB-SubCell"/>
</dbReference>
<reference evidence="9" key="1">
    <citation type="submission" date="2017-05" db="EMBL/GenBank/DDBJ databases">
        <authorList>
            <person name="Varghese N."/>
            <person name="Submissions S."/>
        </authorList>
    </citation>
    <scope>NUCLEOTIDE SEQUENCE</scope>
    <source>
        <strain evidence="9">DSM 45262</strain>
    </source>
</reference>
<feature type="transmembrane region" description="Helical" evidence="7">
    <location>
        <begin position="307"/>
        <end position="323"/>
    </location>
</feature>
<organism evidence="9 10">
    <name type="scientific">Laceyella tengchongensis</name>
    <dbReference type="NCBI Taxonomy" id="574699"/>
    <lineage>
        <taxon>Bacteria</taxon>
        <taxon>Bacillati</taxon>
        <taxon>Bacillota</taxon>
        <taxon>Bacilli</taxon>
        <taxon>Bacillales</taxon>
        <taxon>Thermoactinomycetaceae</taxon>
        <taxon>Laceyella</taxon>
    </lineage>
</organism>
<dbReference type="CDD" id="cd17329">
    <property type="entry name" value="MFS_MdtH_MDR_like"/>
    <property type="match status" value="1"/>
</dbReference>
<dbReference type="InterPro" id="IPR036259">
    <property type="entry name" value="MFS_trans_sf"/>
</dbReference>
<proteinExistence type="predicted"/>
<evidence type="ECO:0000313" key="10">
    <source>
        <dbReference type="Proteomes" id="UP001157946"/>
    </source>
</evidence>
<keyword evidence="2" id="KW-0813">Transport</keyword>
<dbReference type="InterPro" id="IPR011701">
    <property type="entry name" value="MFS"/>
</dbReference>
<feature type="transmembrane region" description="Helical" evidence="7">
    <location>
        <begin position="77"/>
        <end position="95"/>
    </location>
</feature>
<feature type="transmembrane region" description="Helical" evidence="7">
    <location>
        <begin position="12"/>
        <end position="31"/>
    </location>
</feature>
<dbReference type="InterPro" id="IPR005829">
    <property type="entry name" value="Sugar_transporter_CS"/>
</dbReference>
<dbReference type="SUPFAM" id="SSF103473">
    <property type="entry name" value="MFS general substrate transporter"/>
    <property type="match status" value="1"/>
</dbReference>
<dbReference type="AlphaFoldDB" id="A0AA45WSE5"/>
<dbReference type="EMBL" id="FXTU01000013">
    <property type="protein sequence ID" value="SMP35492.1"/>
    <property type="molecule type" value="Genomic_DNA"/>
</dbReference>
<dbReference type="Proteomes" id="UP001157946">
    <property type="component" value="Unassembled WGS sequence"/>
</dbReference>
<keyword evidence="3" id="KW-1003">Cell membrane</keyword>
<evidence type="ECO:0000313" key="9">
    <source>
        <dbReference type="EMBL" id="SMP35492.1"/>
    </source>
</evidence>
<feature type="transmembrane region" description="Helical" evidence="7">
    <location>
        <begin position="394"/>
        <end position="414"/>
    </location>
</feature>
<dbReference type="GO" id="GO:0022857">
    <property type="term" value="F:transmembrane transporter activity"/>
    <property type="evidence" value="ECO:0007669"/>
    <property type="project" value="InterPro"/>
</dbReference>
<dbReference type="PANTHER" id="PTHR23517:SF3">
    <property type="entry name" value="INTEGRAL MEMBRANE TRANSPORT PROTEIN"/>
    <property type="match status" value="1"/>
</dbReference>
<sequence length="434" mass="49070">MFLKDWDLNLKIRLFGEGITNVLFWMFFPFMSVYFSQAFGKEWAGGMLVFSQLLGVIANLIGGYCADRFGRKRMMELSALAQGISFLVFAFANSPWYTSPILTYISFAALGICGSLYWPASHAMVADLVKEEDRNQVFAIFYTAINLSVVIGPLLGSIFFFHYRFGLLLVAALTAFVLSLLIRRYVRETIPGRAVVHKGNRFTARGWRQFVHSHLQDYRVILSDRTFMLFILAGILVAQTFMQLDLALSIYVTEKFPKQTLFHVGEWSLEAGGTTFFGWLVAENGLLIALFTVWVSRWVSRMREKRVFLSSAFLYGVSMLVFGSSTNMWVALAAMVLFTVGELLVVGLQESFVSKLAPEHIRGQYFAAASLRFTIGKTLAPFAIPLAAWIGYGWMFVVLAFLAWLGGIIYMAMFRRLERQPVIIAADHSMHEIS</sequence>
<accession>A0AA45WSE5</accession>
<feature type="transmembrane region" description="Helical" evidence="7">
    <location>
        <begin position="43"/>
        <end position="65"/>
    </location>
</feature>
<keyword evidence="4 7" id="KW-0812">Transmembrane</keyword>
<evidence type="ECO:0000259" key="8">
    <source>
        <dbReference type="PROSITE" id="PS50850"/>
    </source>
</evidence>
<dbReference type="InterPro" id="IPR020846">
    <property type="entry name" value="MFS_dom"/>
</dbReference>
<dbReference type="Pfam" id="PF07690">
    <property type="entry name" value="MFS_1"/>
    <property type="match status" value="2"/>
</dbReference>
<evidence type="ECO:0000256" key="2">
    <source>
        <dbReference type="ARBA" id="ARBA00022448"/>
    </source>
</evidence>
<evidence type="ECO:0000256" key="4">
    <source>
        <dbReference type="ARBA" id="ARBA00022692"/>
    </source>
</evidence>
<dbReference type="RefSeq" id="WP_102992653.1">
    <property type="nucleotide sequence ID" value="NZ_FXTU01000013.1"/>
</dbReference>
<dbReference type="PANTHER" id="PTHR23517">
    <property type="entry name" value="RESISTANCE PROTEIN MDTM, PUTATIVE-RELATED-RELATED"/>
    <property type="match status" value="1"/>
</dbReference>
<dbReference type="InterPro" id="IPR050171">
    <property type="entry name" value="MFS_Transporters"/>
</dbReference>
<dbReference type="PROSITE" id="PS50850">
    <property type="entry name" value="MFS"/>
    <property type="match status" value="1"/>
</dbReference>
<protein>
    <submittedName>
        <fullName evidence="9">Dipeptide/tripeptide permease</fullName>
    </submittedName>
</protein>
<feature type="transmembrane region" description="Helical" evidence="7">
    <location>
        <begin position="276"/>
        <end position="295"/>
    </location>
</feature>
<dbReference type="Gene3D" id="1.20.1250.20">
    <property type="entry name" value="MFS general substrate transporter like domains"/>
    <property type="match status" value="1"/>
</dbReference>
<evidence type="ECO:0000256" key="7">
    <source>
        <dbReference type="SAM" id="Phobius"/>
    </source>
</evidence>
<evidence type="ECO:0000256" key="3">
    <source>
        <dbReference type="ARBA" id="ARBA00022475"/>
    </source>
</evidence>
<dbReference type="PROSITE" id="PS00216">
    <property type="entry name" value="SUGAR_TRANSPORT_1"/>
    <property type="match status" value="1"/>
</dbReference>
<feature type="transmembrane region" description="Helical" evidence="7">
    <location>
        <begin position="139"/>
        <end position="161"/>
    </location>
</feature>
<gene>
    <name evidence="9" type="ORF">SAMN06265361_11313</name>
</gene>
<comment type="subcellular location">
    <subcellularLocation>
        <location evidence="1">Cell membrane</location>
        <topology evidence="1">Multi-pass membrane protein</topology>
    </subcellularLocation>
</comment>
<keyword evidence="10" id="KW-1185">Reference proteome</keyword>
<name>A0AA45WSE5_9BACL</name>
<keyword evidence="6 7" id="KW-0472">Membrane</keyword>
<feature type="transmembrane region" description="Helical" evidence="7">
    <location>
        <begin position="167"/>
        <end position="186"/>
    </location>
</feature>
<evidence type="ECO:0000256" key="5">
    <source>
        <dbReference type="ARBA" id="ARBA00022989"/>
    </source>
</evidence>
<feature type="domain" description="Major facilitator superfamily (MFS) profile" evidence="8">
    <location>
        <begin position="1"/>
        <end position="418"/>
    </location>
</feature>
<feature type="transmembrane region" description="Helical" evidence="7">
    <location>
        <begin position="101"/>
        <end position="118"/>
    </location>
</feature>
<keyword evidence="5 7" id="KW-1133">Transmembrane helix</keyword>